<dbReference type="EMBL" id="JMIB01000002">
    <property type="protein sequence ID" value="KDM93464.1"/>
    <property type="molecule type" value="Genomic_DNA"/>
</dbReference>
<dbReference type="Proteomes" id="UP000027192">
    <property type="component" value="Unassembled WGS sequence"/>
</dbReference>
<dbReference type="STRING" id="1654360.EA58_00945"/>
<gene>
    <name evidence="2" type="ORF">EA58_00945</name>
</gene>
<keyword evidence="1" id="KW-0732">Signal</keyword>
<name>A0A066RSX1_9GAMM</name>
<proteinExistence type="predicted"/>
<sequence>MKKVILALLALTSFSVNAASQSGVITGYIPYSNANKEIIIFQLENNVAQGCNVTGRFAMDNTSPRYQATLSAVLAAYHAKSRIRVNYLDTCNAWGNSADVSFICVGDVGC</sequence>
<feature type="signal peptide" evidence="1">
    <location>
        <begin position="1"/>
        <end position="18"/>
    </location>
</feature>
<comment type="caution">
    <text evidence="2">The sequence shown here is derived from an EMBL/GenBank/DDBJ whole genome shotgun (WGS) entry which is preliminary data.</text>
</comment>
<dbReference type="AlphaFoldDB" id="A0A066RSX1"/>
<keyword evidence="3" id="KW-1185">Reference proteome</keyword>
<reference evidence="2 3" key="1">
    <citation type="submission" date="2014-04" db="EMBL/GenBank/DDBJ databases">
        <title>Draft genome sequence of Photobacterium halotolerans S2753: a solonamide, ngercheumicin and holomycin producer.</title>
        <authorList>
            <person name="Machado H.R."/>
            <person name="Gram L."/>
        </authorList>
    </citation>
    <scope>NUCLEOTIDE SEQUENCE [LARGE SCALE GENOMIC DNA]</scope>
    <source>
        <strain evidence="2 3">S2753</strain>
    </source>
</reference>
<evidence type="ECO:0000256" key="1">
    <source>
        <dbReference type="SAM" id="SignalP"/>
    </source>
</evidence>
<protein>
    <submittedName>
        <fullName evidence="2">Uncharacterized protein</fullName>
    </submittedName>
</protein>
<organism evidence="2 3">
    <name type="scientific">Photobacterium galatheae</name>
    <dbReference type="NCBI Taxonomy" id="1654360"/>
    <lineage>
        <taxon>Bacteria</taxon>
        <taxon>Pseudomonadati</taxon>
        <taxon>Pseudomonadota</taxon>
        <taxon>Gammaproteobacteria</taxon>
        <taxon>Vibrionales</taxon>
        <taxon>Vibrionaceae</taxon>
        <taxon>Photobacterium</taxon>
    </lineage>
</organism>
<dbReference type="RefSeq" id="WP_036747800.1">
    <property type="nucleotide sequence ID" value="NZ_JAGSGC010000001.1"/>
</dbReference>
<feature type="chain" id="PRO_5001626066" evidence="1">
    <location>
        <begin position="19"/>
        <end position="110"/>
    </location>
</feature>
<accession>A0A066RSX1</accession>
<evidence type="ECO:0000313" key="3">
    <source>
        <dbReference type="Proteomes" id="UP000027192"/>
    </source>
</evidence>
<dbReference type="OrthoDB" id="5918830at2"/>
<evidence type="ECO:0000313" key="2">
    <source>
        <dbReference type="EMBL" id="KDM93464.1"/>
    </source>
</evidence>